<dbReference type="GO" id="GO:0046917">
    <property type="term" value="F:triphosphoribosyl-dephospho-CoA synthase activity"/>
    <property type="evidence" value="ECO:0007669"/>
    <property type="project" value="UniProtKB-UniRule"/>
</dbReference>
<dbReference type="OrthoDB" id="114886at2"/>
<dbReference type="Gene3D" id="1.10.4200.10">
    <property type="entry name" value="Triphosphoribosyl-dephospho-CoA protein"/>
    <property type="match status" value="2"/>
</dbReference>
<dbReference type="HAMAP" id="MF_01883">
    <property type="entry name" value="MdcB"/>
    <property type="match status" value="1"/>
</dbReference>
<gene>
    <name evidence="5" type="primary">mdcB</name>
    <name evidence="6" type="ORF">BJI46_13300</name>
</gene>
<comment type="caution">
    <text evidence="6">The sequence shown here is derived from an EMBL/GenBank/DDBJ whole genome shotgun (WGS) entry which is preliminary data.</text>
</comment>
<dbReference type="Pfam" id="PF01874">
    <property type="entry name" value="CitG"/>
    <property type="match status" value="1"/>
</dbReference>
<proteinExistence type="inferred from homology"/>
<evidence type="ECO:0000256" key="1">
    <source>
        <dbReference type="ARBA" id="ARBA00001210"/>
    </source>
</evidence>
<dbReference type="STRING" id="1262585.BJI46_13300"/>
<comment type="similarity">
    <text evidence="5">Belongs to the CitG/MdcB family.</text>
</comment>
<dbReference type="RefSeq" id="WP_070070111.1">
    <property type="nucleotide sequence ID" value="NZ_MKKK01000030.1"/>
</dbReference>
<accession>A0A1E7R673</accession>
<dbReference type="InterPro" id="IPR002736">
    <property type="entry name" value="CitG"/>
</dbReference>
<dbReference type="GO" id="GO:0051191">
    <property type="term" value="P:prosthetic group biosynthetic process"/>
    <property type="evidence" value="ECO:0007669"/>
    <property type="project" value="TreeGrafter"/>
</dbReference>
<keyword evidence="3 5" id="KW-0547">Nucleotide-binding</keyword>
<comment type="catalytic activity">
    <reaction evidence="1 5">
        <text>3'-dephospho-CoA + ATP = 2'-(5''-triphospho-alpha-D-ribosyl)-3'-dephospho-CoA + adenine</text>
        <dbReference type="Rhea" id="RHEA:15117"/>
        <dbReference type="ChEBI" id="CHEBI:16708"/>
        <dbReference type="ChEBI" id="CHEBI:30616"/>
        <dbReference type="ChEBI" id="CHEBI:57328"/>
        <dbReference type="ChEBI" id="CHEBI:61378"/>
        <dbReference type="EC" id="2.4.2.52"/>
    </reaction>
</comment>
<dbReference type="InterPro" id="IPR017555">
    <property type="entry name" value="TriPribosyl-deP-CoA_syn"/>
</dbReference>
<comment type="function">
    <text evidence="5">Involved in the formation of 2-(5''-phosphoribosyl)-3'-dephosphocoenzyme-A, the prosthetic group of the acyl-carrier protein of the malonate decarboxylase.</text>
</comment>
<keyword evidence="4 5" id="KW-0067">ATP-binding</keyword>
<dbReference type="GO" id="GO:0005524">
    <property type="term" value="F:ATP binding"/>
    <property type="evidence" value="ECO:0007669"/>
    <property type="project" value="UniProtKB-KW"/>
</dbReference>
<dbReference type="EC" id="2.4.2.52" evidence="5"/>
<keyword evidence="7" id="KW-1185">Reference proteome</keyword>
<organism evidence="6 7">
    <name type="scientific">Acinetobacter qingfengensis</name>
    <dbReference type="NCBI Taxonomy" id="1262585"/>
    <lineage>
        <taxon>Bacteria</taxon>
        <taxon>Pseudomonadati</taxon>
        <taxon>Pseudomonadota</taxon>
        <taxon>Gammaproteobacteria</taxon>
        <taxon>Moraxellales</taxon>
        <taxon>Moraxellaceae</taxon>
        <taxon>Acinetobacter</taxon>
    </lineage>
</organism>
<dbReference type="PANTHER" id="PTHR30201:SF2">
    <property type="entry name" value="2-(5''-TRIPHOSPHORIBOSYL)-3'-DEPHOSPHOCOENZYME-A SYNTHASE"/>
    <property type="match status" value="1"/>
</dbReference>
<reference evidence="6 7" key="1">
    <citation type="submission" date="2016-09" db="EMBL/GenBank/DDBJ databases">
        <authorList>
            <person name="Capua I."/>
            <person name="De Benedictis P."/>
            <person name="Joannis T."/>
            <person name="Lombin L.H."/>
            <person name="Cattoli G."/>
        </authorList>
    </citation>
    <scope>NUCLEOTIDE SEQUENCE [LARGE SCALE GENOMIC DNA]</scope>
    <source>
        <strain evidence="6 7">ANC 4671</strain>
    </source>
</reference>
<evidence type="ECO:0000256" key="5">
    <source>
        <dbReference type="HAMAP-Rule" id="MF_01883"/>
    </source>
</evidence>
<name>A0A1E7R673_9GAMM</name>
<dbReference type="Proteomes" id="UP000185895">
    <property type="component" value="Unassembled WGS sequence"/>
</dbReference>
<dbReference type="AlphaFoldDB" id="A0A1E7R673"/>
<dbReference type="NCBIfam" id="TIGR03132">
    <property type="entry name" value="malonate_mdcB"/>
    <property type="match status" value="1"/>
</dbReference>
<evidence type="ECO:0000256" key="4">
    <source>
        <dbReference type="ARBA" id="ARBA00022840"/>
    </source>
</evidence>
<dbReference type="EMBL" id="MKKK01000030">
    <property type="protein sequence ID" value="OEY94787.1"/>
    <property type="molecule type" value="Genomic_DNA"/>
</dbReference>
<evidence type="ECO:0000313" key="6">
    <source>
        <dbReference type="EMBL" id="OEY94787.1"/>
    </source>
</evidence>
<keyword evidence="2 5" id="KW-0808">Transferase</keyword>
<sequence length="300" mass="32688">MHAHLYKTSFNLAEYLADVAVQALLDEVNLSPKPALVDQRGCGAHDDLNLQLMEASAHSLSPMFKLMAEAGQEHGVICQALREHIGVLGRQGEQQMLNITQGINTHRGAIWSMGLMVTAASITYWQPEHLTVLGLCQTAGQIACLEDRFLPKATLSHGQKVREKFGVHGAKQHAQQGFPVITQYGFPQLLCSRQNGIPEKFAQLDALLSMMAHISDTCVIHRAGLSGLKCMQIGAQQVLDLGGSATFAGRQRLKQLETDLLVMRASAGGAADLLATLLFLDRVQQQKSIMKIRDKSNGNT</sequence>
<evidence type="ECO:0000256" key="3">
    <source>
        <dbReference type="ARBA" id="ARBA00022741"/>
    </source>
</evidence>
<dbReference type="NCBIfam" id="NF002315">
    <property type="entry name" value="PRK01237.1"/>
    <property type="match status" value="1"/>
</dbReference>
<dbReference type="PANTHER" id="PTHR30201">
    <property type="entry name" value="TRIPHOSPHORIBOSYL-DEPHOSPHO-COA SYNTHASE"/>
    <property type="match status" value="1"/>
</dbReference>
<protein>
    <recommendedName>
        <fullName evidence="5">Probable 2-(5''-triphosphoribosyl)-3'-dephosphocoenzyme-A synthase</fullName>
        <shortName evidence="5">2-(5''-triphosphoribosyl)-3'-dephospho-CoA synthase</shortName>
        <ecNumber evidence="5">2.4.2.52</ecNumber>
    </recommendedName>
</protein>
<evidence type="ECO:0000256" key="2">
    <source>
        <dbReference type="ARBA" id="ARBA00022679"/>
    </source>
</evidence>
<evidence type="ECO:0000313" key="7">
    <source>
        <dbReference type="Proteomes" id="UP000185895"/>
    </source>
</evidence>